<keyword evidence="2" id="KW-0843">Virulence</keyword>
<dbReference type="CDD" id="cd11060">
    <property type="entry name" value="CYP57A1-like"/>
    <property type="match status" value="1"/>
</dbReference>
<name>A0A6A5UEW0_9PLEO</name>
<accession>A0A6A5UEW0</accession>
<protein>
    <recommendedName>
        <fullName evidence="4">Cytochrome P450 monooxygenase ABA1</fullName>
    </recommendedName>
    <alternativeName>
        <fullName evidence="5">Abscisic acid biosynthesis protein 1</fullName>
    </alternativeName>
    <alternativeName>
        <fullName evidence="3">Cytochrome P450 monooxygenase aba1</fullName>
    </alternativeName>
</protein>
<dbReference type="InterPro" id="IPR036396">
    <property type="entry name" value="Cyt_P450_sf"/>
</dbReference>
<keyword evidence="6" id="KW-0349">Heme</keyword>
<dbReference type="PANTHER" id="PTHR24305">
    <property type="entry name" value="CYTOCHROME P450"/>
    <property type="match status" value="1"/>
</dbReference>
<evidence type="ECO:0000256" key="1">
    <source>
        <dbReference type="ARBA" id="ARBA00004972"/>
    </source>
</evidence>
<dbReference type="Proteomes" id="UP000800035">
    <property type="component" value="Unassembled WGS sequence"/>
</dbReference>
<evidence type="ECO:0000256" key="3">
    <source>
        <dbReference type="ARBA" id="ARBA00067672"/>
    </source>
</evidence>
<dbReference type="SUPFAM" id="SSF48264">
    <property type="entry name" value="Cytochrome P450"/>
    <property type="match status" value="1"/>
</dbReference>
<gene>
    <name evidence="7" type="ORF">CC80DRAFT_589799</name>
</gene>
<dbReference type="EMBL" id="ML976981">
    <property type="protein sequence ID" value="KAF1961436.1"/>
    <property type="molecule type" value="Genomic_DNA"/>
</dbReference>
<keyword evidence="6" id="KW-0479">Metal-binding</keyword>
<dbReference type="Pfam" id="PF00067">
    <property type="entry name" value="p450"/>
    <property type="match status" value="1"/>
</dbReference>
<dbReference type="GO" id="GO:0004497">
    <property type="term" value="F:monooxygenase activity"/>
    <property type="evidence" value="ECO:0007669"/>
    <property type="project" value="UniProtKB-KW"/>
</dbReference>
<keyword evidence="7" id="KW-0503">Monooxygenase</keyword>
<dbReference type="PRINTS" id="PR00385">
    <property type="entry name" value="P450"/>
</dbReference>
<dbReference type="AlphaFoldDB" id="A0A6A5UEW0"/>
<evidence type="ECO:0000313" key="8">
    <source>
        <dbReference type="Proteomes" id="UP000800035"/>
    </source>
</evidence>
<evidence type="ECO:0000313" key="7">
    <source>
        <dbReference type="EMBL" id="KAF1961436.1"/>
    </source>
</evidence>
<dbReference type="PANTHER" id="PTHR24305:SF236">
    <property type="entry name" value="PISATIN DEMETHYLASE"/>
    <property type="match status" value="1"/>
</dbReference>
<dbReference type="FunFam" id="1.10.630.10:FF:000076">
    <property type="entry name" value="Cytochrome P450 monooxygenase"/>
    <property type="match status" value="1"/>
</dbReference>
<sequence>MAAVSAFLYSARWLLVAATLSIYTALKYKAYKRLSHFKGPFSTGFSELWHIHAILSMRSHEMYREATDKYGSIARVGPNDLITTCPDLLCHMSAIRSLYTRTLWYNRSSRVEPGKDHLFSLIDEETHTKRRQKMASGYSGKENISLEPSIDLRVQQLTQLIRSKYISSTGPRAPAKPIDLAMKIQYFTLDVISHIGFGQAFGDLAADDDVDGYITASEEGMSAMTFLCATGLVPFVQWPPIARLIGPSEKDKTGHGRVMRTARRLVDERMKAQNPAKGEGSDMLASFIHRGMTRDEICTEAFLQILAGSDTTATAMRCTMLHLVAQPRVYRRLQEEIDGAVRDGLVEDGKVISEANARTLPYLNAVIREGLRVHPPVTDIVPKVVPKGGDTYIIDGVTTFLPEGTNVGYCVLGLMRRRDLFGEDVDIFRPERWMLDGGAELEAMKRTTEIVFGYGKYQCLGKPIAWMEINKVIFELLRHFDWAVVKPETPWKSKNYIGIFLQQELWMLVTEREVFKA</sequence>
<reference evidence="7" key="1">
    <citation type="journal article" date="2020" name="Stud. Mycol.">
        <title>101 Dothideomycetes genomes: a test case for predicting lifestyles and emergence of pathogens.</title>
        <authorList>
            <person name="Haridas S."/>
            <person name="Albert R."/>
            <person name="Binder M."/>
            <person name="Bloem J."/>
            <person name="Labutti K."/>
            <person name="Salamov A."/>
            <person name="Andreopoulos B."/>
            <person name="Baker S."/>
            <person name="Barry K."/>
            <person name="Bills G."/>
            <person name="Bluhm B."/>
            <person name="Cannon C."/>
            <person name="Castanera R."/>
            <person name="Culley D."/>
            <person name="Daum C."/>
            <person name="Ezra D."/>
            <person name="Gonzalez J."/>
            <person name="Henrissat B."/>
            <person name="Kuo A."/>
            <person name="Liang C."/>
            <person name="Lipzen A."/>
            <person name="Lutzoni F."/>
            <person name="Magnuson J."/>
            <person name="Mondo S."/>
            <person name="Nolan M."/>
            <person name="Ohm R."/>
            <person name="Pangilinan J."/>
            <person name="Park H.-J."/>
            <person name="Ramirez L."/>
            <person name="Alfaro M."/>
            <person name="Sun H."/>
            <person name="Tritt A."/>
            <person name="Yoshinaga Y."/>
            <person name="Zwiers L.-H."/>
            <person name="Turgeon B."/>
            <person name="Goodwin S."/>
            <person name="Spatafora J."/>
            <person name="Crous P."/>
            <person name="Grigoriev I."/>
        </authorList>
    </citation>
    <scope>NUCLEOTIDE SEQUENCE</scope>
    <source>
        <strain evidence="7">CBS 675.92</strain>
    </source>
</reference>
<comment type="cofactor">
    <cofactor evidence="6">
        <name>heme</name>
        <dbReference type="ChEBI" id="CHEBI:30413"/>
    </cofactor>
</comment>
<dbReference type="GO" id="GO:0016705">
    <property type="term" value="F:oxidoreductase activity, acting on paired donors, with incorporation or reduction of molecular oxygen"/>
    <property type="evidence" value="ECO:0007669"/>
    <property type="project" value="InterPro"/>
</dbReference>
<keyword evidence="8" id="KW-1185">Reference proteome</keyword>
<evidence type="ECO:0000256" key="4">
    <source>
        <dbReference type="ARBA" id="ARBA00068222"/>
    </source>
</evidence>
<proteinExistence type="predicted"/>
<dbReference type="InterPro" id="IPR002401">
    <property type="entry name" value="Cyt_P450_E_grp-I"/>
</dbReference>
<evidence type="ECO:0000256" key="6">
    <source>
        <dbReference type="PIRSR" id="PIRSR602401-1"/>
    </source>
</evidence>
<keyword evidence="7" id="KW-0560">Oxidoreductase</keyword>
<organism evidence="7 8">
    <name type="scientific">Byssothecium circinans</name>
    <dbReference type="NCBI Taxonomy" id="147558"/>
    <lineage>
        <taxon>Eukaryota</taxon>
        <taxon>Fungi</taxon>
        <taxon>Dikarya</taxon>
        <taxon>Ascomycota</taxon>
        <taxon>Pezizomycotina</taxon>
        <taxon>Dothideomycetes</taxon>
        <taxon>Pleosporomycetidae</taxon>
        <taxon>Pleosporales</taxon>
        <taxon>Massarineae</taxon>
        <taxon>Massarinaceae</taxon>
        <taxon>Byssothecium</taxon>
    </lineage>
</organism>
<comment type="pathway">
    <text evidence="1">Hormone biosynthesis.</text>
</comment>
<dbReference type="InterPro" id="IPR001128">
    <property type="entry name" value="Cyt_P450"/>
</dbReference>
<dbReference type="OrthoDB" id="3934656at2759"/>
<evidence type="ECO:0000256" key="5">
    <source>
        <dbReference type="ARBA" id="ARBA00079990"/>
    </source>
</evidence>
<dbReference type="GO" id="GO:0020037">
    <property type="term" value="F:heme binding"/>
    <property type="evidence" value="ECO:0007669"/>
    <property type="project" value="InterPro"/>
</dbReference>
<evidence type="ECO:0000256" key="2">
    <source>
        <dbReference type="ARBA" id="ARBA00023026"/>
    </source>
</evidence>
<dbReference type="Gene3D" id="1.10.630.10">
    <property type="entry name" value="Cytochrome P450"/>
    <property type="match status" value="1"/>
</dbReference>
<dbReference type="GO" id="GO:0005506">
    <property type="term" value="F:iron ion binding"/>
    <property type="evidence" value="ECO:0007669"/>
    <property type="project" value="InterPro"/>
</dbReference>
<dbReference type="PRINTS" id="PR00463">
    <property type="entry name" value="EP450I"/>
</dbReference>
<dbReference type="InterPro" id="IPR050121">
    <property type="entry name" value="Cytochrome_P450_monoxygenase"/>
</dbReference>
<keyword evidence="6" id="KW-0408">Iron</keyword>
<feature type="binding site" description="axial binding residue" evidence="6">
    <location>
        <position position="459"/>
    </location>
    <ligand>
        <name>heme</name>
        <dbReference type="ChEBI" id="CHEBI:30413"/>
    </ligand>
    <ligandPart>
        <name>Fe</name>
        <dbReference type="ChEBI" id="CHEBI:18248"/>
    </ligandPart>
</feature>